<dbReference type="AlphaFoldDB" id="A0A378JIW0"/>
<name>A0A378JIW0_9GAMM</name>
<protein>
    <submittedName>
        <fullName evidence="1">Uncharacterized protein</fullName>
    </submittedName>
</protein>
<gene>
    <name evidence="1" type="ORF">NCTC13316_01086</name>
</gene>
<keyword evidence="2" id="KW-1185">Reference proteome</keyword>
<accession>A0A378JIW0</accession>
<organism evidence="1 2">
    <name type="scientific">Legionella busanensis</name>
    <dbReference type="NCBI Taxonomy" id="190655"/>
    <lineage>
        <taxon>Bacteria</taxon>
        <taxon>Pseudomonadati</taxon>
        <taxon>Pseudomonadota</taxon>
        <taxon>Gammaproteobacteria</taxon>
        <taxon>Legionellales</taxon>
        <taxon>Legionellaceae</taxon>
        <taxon>Legionella</taxon>
    </lineage>
</organism>
<dbReference type="EMBL" id="UGOD01000001">
    <property type="protein sequence ID" value="STX50997.1"/>
    <property type="molecule type" value="Genomic_DNA"/>
</dbReference>
<proteinExistence type="predicted"/>
<evidence type="ECO:0000313" key="1">
    <source>
        <dbReference type="EMBL" id="STX50997.1"/>
    </source>
</evidence>
<reference evidence="1 2" key="1">
    <citation type="submission" date="2018-06" db="EMBL/GenBank/DDBJ databases">
        <authorList>
            <consortium name="Pathogen Informatics"/>
            <person name="Doyle S."/>
        </authorList>
    </citation>
    <scope>NUCLEOTIDE SEQUENCE [LARGE SCALE GENOMIC DNA]</scope>
    <source>
        <strain evidence="1 2">NCTC13316</strain>
    </source>
</reference>
<sequence length="32" mass="3586">MRKLPLKTAFCFAIFSKICQGGGEYFNSDISI</sequence>
<evidence type="ECO:0000313" key="2">
    <source>
        <dbReference type="Proteomes" id="UP000254794"/>
    </source>
</evidence>
<dbReference type="Proteomes" id="UP000254794">
    <property type="component" value="Unassembled WGS sequence"/>
</dbReference>